<organism evidence="4 5">
    <name type="scientific">Cytobacillus oceanisediminis</name>
    <dbReference type="NCBI Taxonomy" id="665099"/>
    <lineage>
        <taxon>Bacteria</taxon>
        <taxon>Bacillati</taxon>
        <taxon>Bacillota</taxon>
        <taxon>Bacilli</taxon>
        <taxon>Bacillales</taxon>
        <taxon>Bacillaceae</taxon>
        <taxon>Cytobacillus</taxon>
    </lineage>
</organism>
<name>A0A562JXF2_9BACI</name>
<dbReference type="GeneID" id="65403317"/>
<feature type="domain" description="D-isomer specific 2-hydroxyacid dehydrogenase NAD-binding" evidence="3">
    <location>
        <begin position="7"/>
        <end position="178"/>
    </location>
</feature>
<dbReference type="AlphaFoldDB" id="A0A562JXF2"/>
<dbReference type="PANTHER" id="PTHR43333:SF1">
    <property type="entry name" value="D-ISOMER SPECIFIC 2-HYDROXYACID DEHYDROGENASE NAD-BINDING DOMAIN-CONTAINING PROTEIN"/>
    <property type="match status" value="1"/>
</dbReference>
<dbReference type="InterPro" id="IPR029753">
    <property type="entry name" value="D-isomer_DH_CS"/>
</dbReference>
<dbReference type="SUPFAM" id="SSF51735">
    <property type="entry name" value="NAD(P)-binding Rossmann-fold domains"/>
    <property type="match status" value="1"/>
</dbReference>
<dbReference type="CDD" id="cd05300">
    <property type="entry name" value="2-Hacid_dh_1"/>
    <property type="match status" value="1"/>
</dbReference>
<reference evidence="4 5" key="1">
    <citation type="journal article" date="2015" name="Stand. Genomic Sci.">
        <title>Genomic Encyclopedia of Bacterial and Archaeal Type Strains, Phase III: the genomes of soil and plant-associated and newly described type strains.</title>
        <authorList>
            <person name="Whitman W.B."/>
            <person name="Woyke T."/>
            <person name="Klenk H.P."/>
            <person name="Zhou Y."/>
            <person name="Lilburn T.G."/>
            <person name="Beck B.J."/>
            <person name="De Vos P."/>
            <person name="Vandamme P."/>
            <person name="Eisen J.A."/>
            <person name="Garrity G."/>
            <person name="Hugenholtz P."/>
            <person name="Kyrpides N.C."/>
        </authorList>
    </citation>
    <scope>NUCLEOTIDE SEQUENCE [LARGE SCALE GENOMIC DNA]</scope>
    <source>
        <strain evidence="4 5">CGMCC 1.10115</strain>
    </source>
</reference>
<keyword evidence="5" id="KW-1185">Reference proteome</keyword>
<dbReference type="Gene3D" id="3.40.50.720">
    <property type="entry name" value="NAD(P)-binding Rossmann-like Domain"/>
    <property type="match status" value="2"/>
</dbReference>
<sequence length="217" mass="24362">MAEFTLGTMLGHVKQMAALARNERDEVWDRKLPMEELRGKTLLVLGIGASGGEIARLAKCFGMNVAGVNRSGKDAAGGDRIYSISQLSEILPKADFFVSVLPSTVETRFLLKKEHFAAMKDSAVFINIGRGDLVEEVLLSVLKTDQISHAYLDVFANEPLPKAHPFWKMENVTVTPHHSSITKNYLPRSFEIFKHNLHTYIKNNKDYINVIDLERGY</sequence>
<dbReference type="GO" id="GO:0051287">
    <property type="term" value="F:NAD binding"/>
    <property type="evidence" value="ECO:0007669"/>
    <property type="project" value="InterPro"/>
</dbReference>
<evidence type="ECO:0000313" key="4">
    <source>
        <dbReference type="EMBL" id="TWH87871.1"/>
    </source>
</evidence>
<accession>A0A562JXF2</accession>
<dbReference type="InterPro" id="IPR036291">
    <property type="entry name" value="NAD(P)-bd_dom_sf"/>
</dbReference>
<evidence type="ECO:0000313" key="5">
    <source>
        <dbReference type="Proteomes" id="UP000318667"/>
    </source>
</evidence>
<dbReference type="RefSeq" id="WP_338422645.1">
    <property type="nucleotide sequence ID" value="NZ_CBCSDC010000001.1"/>
</dbReference>
<evidence type="ECO:0000256" key="1">
    <source>
        <dbReference type="ARBA" id="ARBA00023002"/>
    </source>
</evidence>
<dbReference type="PROSITE" id="PS00671">
    <property type="entry name" value="D_2_HYDROXYACID_DH_3"/>
    <property type="match status" value="1"/>
</dbReference>
<gene>
    <name evidence="4" type="ORF">IQ19_02119</name>
</gene>
<protein>
    <submittedName>
        <fullName evidence="4">D-isomer specific 2-hydroxyacid dehydrogenase-like protein</fullName>
    </submittedName>
</protein>
<dbReference type="PANTHER" id="PTHR43333">
    <property type="entry name" value="2-HACID_DH_C DOMAIN-CONTAINING PROTEIN"/>
    <property type="match status" value="1"/>
</dbReference>
<dbReference type="GO" id="GO:0016616">
    <property type="term" value="F:oxidoreductase activity, acting on the CH-OH group of donors, NAD or NADP as acceptor"/>
    <property type="evidence" value="ECO:0007669"/>
    <property type="project" value="UniProtKB-ARBA"/>
</dbReference>
<evidence type="ECO:0000259" key="3">
    <source>
        <dbReference type="Pfam" id="PF02826"/>
    </source>
</evidence>
<dbReference type="InterPro" id="IPR006140">
    <property type="entry name" value="D-isomer_DH_NAD-bd"/>
</dbReference>
<evidence type="ECO:0000256" key="2">
    <source>
        <dbReference type="ARBA" id="ARBA00023027"/>
    </source>
</evidence>
<dbReference type="Pfam" id="PF02826">
    <property type="entry name" value="2-Hacid_dh_C"/>
    <property type="match status" value="1"/>
</dbReference>
<proteinExistence type="predicted"/>
<comment type="caution">
    <text evidence="4">The sequence shown here is derived from an EMBL/GenBank/DDBJ whole genome shotgun (WGS) entry which is preliminary data.</text>
</comment>
<keyword evidence="1" id="KW-0560">Oxidoreductase</keyword>
<dbReference type="EMBL" id="VLKI01000004">
    <property type="protein sequence ID" value="TWH87871.1"/>
    <property type="molecule type" value="Genomic_DNA"/>
</dbReference>
<keyword evidence="2" id="KW-0520">NAD</keyword>
<dbReference type="Proteomes" id="UP000318667">
    <property type="component" value="Unassembled WGS sequence"/>
</dbReference>